<feature type="domain" description="GGDEF" evidence="3">
    <location>
        <begin position="178"/>
        <end position="310"/>
    </location>
</feature>
<dbReference type="SMART" id="SM00448">
    <property type="entry name" value="REC"/>
    <property type="match status" value="1"/>
</dbReference>
<evidence type="ECO:0008006" key="6">
    <source>
        <dbReference type="Google" id="ProtNLM"/>
    </source>
</evidence>
<dbReference type="InterPro" id="IPR001789">
    <property type="entry name" value="Sig_transdc_resp-reg_receiver"/>
</dbReference>
<comment type="caution">
    <text evidence="4">The sequence shown here is derived from an EMBL/GenBank/DDBJ whole genome shotgun (WGS) entry which is preliminary data.</text>
</comment>
<dbReference type="AlphaFoldDB" id="A0A364NWT5"/>
<feature type="modified residue" description="4-aspartylphosphate" evidence="1">
    <location>
        <position position="69"/>
    </location>
</feature>
<dbReference type="Proteomes" id="UP000251075">
    <property type="component" value="Unassembled WGS sequence"/>
</dbReference>
<dbReference type="InterPro" id="IPR011006">
    <property type="entry name" value="CheY-like_superfamily"/>
</dbReference>
<keyword evidence="1" id="KW-0597">Phosphoprotein</keyword>
<dbReference type="CDD" id="cd01949">
    <property type="entry name" value="GGDEF"/>
    <property type="match status" value="1"/>
</dbReference>
<dbReference type="SUPFAM" id="SSF52172">
    <property type="entry name" value="CheY-like"/>
    <property type="match status" value="1"/>
</dbReference>
<dbReference type="EMBL" id="PGTO01000009">
    <property type="protein sequence ID" value="RAU21513.1"/>
    <property type="molecule type" value="Genomic_DNA"/>
</dbReference>
<accession>A0A364NWT5</accession>
<dbReference type="Gene3D" id="3.40.50.2300">
    <property type="match status" value="1"/>
</dbReference>
<evidence type="ECO:0000313" key="4">
    <source>
        <dbReference type="EMBL" id="RAU21513.1"/>
    </source>
</evidence>
<protein>
    <recommendedName>
        <fullName evidence="6">Diguanylate cyclase response regulator</fullName>
    </recommendedName>
</protein>
<dbReference type="SUPFAM" id="SSF55073">
    <property type="entry name" value="Nucleotide cyclase"/>
    <property type="match status" value="1"/>
</dbReference>
<dbReference type="InterPro" id="IPR052163">
    <property type="entry name" value="DGC-Regulatory_Protein"/>
</dbReference>
<dbReference type="RefSeq" id="WP_112145180.1">
    <property type="nucleotide sequence ID" value="NZ_PGTO01000009.1"/>
</dbReference>
<dbReference type="PANTHER" id="PTHR46663:SF2">
    <property type="entry name" value="GGDEF DOMAIN-CONTAINING PROTEIN"/>
    <property type="match status" value="1"/>
</dbReference>
<evidence type="ECO:0000259" key="3">
    <source>
        <dbReference type="PROSITE" id="PS50887"/>
    </source>
</evidence>
<sequence length="326" mass="35310">MDRPSDFGQGSAAKALEVLLVDGDMAVLDRVRALILQSCGGNARVDLARTADEALAKLAGGRVDICFADFVLAKESGFQLAASRDGVLPHTAFVLLADAARKEWVYSALRHGAQDCVVKDKLDTYEILKTIAFSLFHKSRELELTTAALRDPLTGLGNRALFNEQAQVLIEQARRNNEQLAVLFMDIDGLKPINDALGHAAGDELLKQVSDRIRSATRKSDVVARMGGDEFAAILPRIQSPETVAQVTEGLMEAVDRVPYTIGSHSVRVGLSCGSAVFPDEADSIMKLLAVSDARMYAAKARKRVPRAKAPNKVPQTMKWLPNGQS</sequence>
<dbReference type="InterPro" id="IPR000160">
    <property type="entry name" value="GGDEF_dom"/>
</dbReference>
<keyword evidence="5" id="KW-1185">Reference proteome</keyword>
<dbReference type="Gene3D" id="3.30.70.270">
    <property type="match status" value="1"/>
</dbReference>
<evidence type="ECO:0000256" key="1">
    <source>
        <dbReference type="PROSITE-ProRule" id="PRU00169"/>
    </source>
</evidence>
<dbReference type="CDD" id="cd00156">
    <property type="entry name" value="REC"/>
    <property type="match status" value="1"/>
</dbReference>
<evidence type="ECO:0000313" key="5">
    <source>
        <dbReference type="Proteomes" id="UP000251075"/>
    </source>
</evidence>
<dbReference type="InterPro" id="IPR043128">
    <property type="entry name" value="Rev_trsase/Diguanyl_cyclase"/>
</dbReference>
<evidence type="ECO:0000259" key="2">
    <source>
        <dbReference type="PROSITE" id="PS50110"/>
    </source>
</evidence>
<reference evidence="4 5" key="1">
    <citation type="submission" date="2017-11" db="EMBL/GenBank/DDBJ databases">
        <title>Draft genome sequence of magnetotactic bacterium Magnetospirillum kuznetsovii LBB-42.</title>
        <authorList>
            <person name="Grouzdev D.S."/>
            <person name="Rysina M.S."/>
            <person name="Baslerov R.V."/>
            <person name="Koziaeva V."/>
        </authorList>
    </citation>
    <scope>NUCLEOTIDE SEQUENCE [LARGE SCALE GENOMIC DNA]</scope>
    <source>
        <strain evidence="4 5">LBB-42</strain>
    </source>
</reference>
<dbReference type="PANTHER" id="PTHR46663">
    <property type="entry name" value="DIGUANYLATE CYCLASE DGCT-RELATED"/>
    <property type="match status" value="1"/>
</dbReference>
<dbReference type="NCBIfam" id="TIGR00254">
    <property type="entry name" value="GGDEF"/>
    <property type="match status" value="1"/>
</dbReference>
<dbReference type="PROSITE" id="PS50110">
    <property type="entry name" value="RESPONSE_REGULATORY"/>
    <property type="match status" value="1"/>
</dbReference>
<feature type="domain" description="Response regulatory" evidence="2">
    <location>
        <begin position="17"/>
        <end position="134"/>
    </location>
</feature>
<proteinExistence type="predicted"/>
<gene>
    <name evidence="4" type="ORF">CU669_12485</name>
</gene>
<dbReference type="SMART" id="SM00267">
    <property type="entry name" value="GGDEF"/>
    <property type="match status" value="1"/>
</dbReference>
<dbReference type="Pfam" id="PF00072">
    <property type="entry name" value="Response_reg"/>
    <property type="match status" value="1"/>
</dbReference>
<dbReference type="PROSITE" id="PS50887">
    <property type="entry name" value="GGDEF"/>
    <property type="match status" value="1"/>
</dbReference>
<dbReference type="GO" id="GO:0000160">
    <property type="term" value="P:phosphorelay signal transduction system"/>
    <property type="evidence" value="ECO:0007669"/>
    <property type="project" value="InterPro"/>
</dbReference>
<name>A0A364NWT5_9PROT</name>
<dbReference type="Pfam" id="PF00990">
    <property type="entry name" value="GGDEF"/>
    <property type="match status" value="1"/>
</dbReference>
<dbReference type="OrthoDB" id="9812260at2"/>
<organism evidence="4 5">
    <name type="scientific">Paramagnetospirillum kuznetsovii</name>
    <dbReference type="NCBI Taxonomy" id="2053833"/>
    <lineage>
        <taxon>Bacteria</taxon>
        <taxon>Pseudomonadati</taxon>
        <taxon>Pseudomonadota</taxon>
        <taxon>Alphaproteobacteria</taxon>
        <taxon>Rhodospirillales</taxon>
        <taxon>Magnetospirillaceae</taxon>
        <taxon>Paramagnetospirillum</taxon>
    </lineage>
</organism>
<dbReference type="InterPro" id="IPR029787">
    <property type="entry name" value="Nucleotide_cyclase"/>
</dbReference>